<reference evidence="5 6" key="1">
    <citation type="journal article" date="2014" name="Int. J. Syst. Evol. Microbiol.">
        <title>Nocardioides zeae sp. nov., isolated from the stem of Zea mays.</title>
        <authorList>
            <person name="Glaeser S.P."/>
            <person name="McInroy J.A."/>
            <person name="Busse H.J."/>
            <person name="Kampfer P."/>
        </authorList>
    </citation>
    <scope>NUCLEOTIDE SEQUENCE [LARGE SCALE GENOMIC DNA]</scope>
    <source>
        <strain evidence="5 6">JCM 30728</strain>
    </source>
</reference>
<evidence type="ECO:0000313" key="6">
    <source>
        <dbReference type="Proteomes" id="UP000468687"/>
    </source>
</evidence>
<dbReference type="RefSeq" id="WP_163770508.1">
    <property type="nucleotide sequence ID" value="NZ_JAAGXA010000001.1"/>
</dbReference>
<protein>
    <submittedName>
        <fullName evidence="5">GntR family transcriptional regulator</fullName>
    </submittedName>
</protein>
<dbReference type="AlphaFoldDB" id="A0A6P0HG09"/>
<dbReference type="Gene3D" id="1.10.10.10">
    <property type="entry name" value="Winged helix-like DNA-binding domain superfamily/Winged helix DNA-binding domain"/>
    <property type="match status" value="1"/>
</dbReference>
<dbReference type="InterPro" id="IPR000524">
    <property type="entry name" value="Tscrpt_reg_HTH_GntR"/>
</dbReference>
<keyword evidence="2" id="KW-0238">DNA-binding</keyword>
<dbReference type="InterPro" id="IPR036388">
    <property type="entry name" value="WH-like_DNA-bd_sf"/>
</dbReference>
<dbReference type="PROSITE" id="PS50949">
    <property type="entry name" value="HTH_GNTR"/>
    <property type="match status" value="1"/>
</dbReference>
<evidence type="ECO:0000259" key="4">
    <source>
        <dbReference type="PROSITE" id="PS50949"/>
    </source>
</evidence>
<dbReference type="SMART" id="SM00345">
    <property type="entry name" value="HTH_GNTR"/>
    <property type="match status" value="1"/>
</dbReference>
<proteinExistence type="predicted"/>
<keyword evidence="6" id="KW-1185">Reference proteome</keyword>
<dbReference type="Gene3D" id="1.20.120.530">
    <property type="entry name" value="GntR ligand-binding domain-like"/>
    <property type="match status" value="1"/>
</dbReference>
<dbReference type="EMBL" id="JAAGXA010000001">
    <property type="protein sequence ID" value="NEN77190.1"/>
    <property type="molecule type" value="Genomic_DNA"/>
</dbReference>
<keyword evidence="3" id="KW-0804">Transcription</keyword>
<accession>A0A6P0HG09</accession>
<evidence type="ECO:0000256" key="2">
    <source>
        <dbReference type="ARBA" id="ARBA00023125"/>
    </source>
</evidence>
<sequence>MSPRRRETMPGPTAVERLASTLRDAILERGSLAPGDPLREEDLARDHDVSRHTARAALALLRAERLVVAVPYAGARVATLDDTALVALQELRAALETEAVRIVTERHGNPWSDDVRMPMDAAVDALATAEAADDWRATLHAHAAVHRAVVEAADSPRIAAAHAQLESEILLVLAHLRPDYPAGSLAEEHRCYLDALPERGGAAVREHLDRSTTLIRSARRAVGGT</sequence>
<dbReference type="PANTHER" id="PTHR43537">
    <property type="entry name" value="TRANSCRIPTIONAL REGULATOR, GNTR FAMILY"/>
    <property type="match status" value="1"/>
</dbReference>
<feature type="domain" description="HTH gntR-type" evidence="4">
    <location>
        <begin position="12"/>
        <end position="80"/>
    </location>
</feature>
<keyword evidence="1" id="KW-0805">Transcription regulation</keyword>
<dbReference type="Proteomes" id="UP000468687">
    <property type="component" value="Unassembled WGS sequence"/>
</dbReference>
<dbReference type="SUPFAM" id="SSF48008">
    <property type="entry name" value="GntR ligand-binding domain-like"/>
    <property type="match status" value="1"/>
</dbReference>
<dbReference type="Pfam" id="PF00392">
    <property type="entry name" value="GntR"/>
    <property type="match status" value="1"/>
</dbReference>
<dbReference type="GO" id="GO:0003700">
    <property type="term" value="F:DNA-binding transcription factor activity"/>
    <property type="evidence" value="ECO:0007669"/>
    <property type="project" value="InterPro"/>
</dbReference>
<organism evidence="5 6">
    <name type="scientific">Nocardioides zeae</name>
    <dbReference type="NCBI Taxonomy" id="1457234"/>
    <lineage>
        <taxon>Bacteria</taxon>
        <taxon>Bacillati</taxon>
        <taxon>Actinomycetota</taxon>
        <taxon>Actinomycetes</taxon>
        <taxon>Propionibacteriales</taxon>
        <taxon>Nocardioidaceae</taxon>
        <taxon>Nocardioides</taxon>
    </lineage>
</organism>
<evidence type="ECO:0000313" key="5">
    <source>
        <dbReference type="EMBL" id="NEN77190.1"/>
    </source>
</evidence>
<dbReference type="Pfam" id="PF07729">
    <property type="entry name" value="FCD"/>
    <property type="match status" value="1"/>
</dbReference>
<dbReference type="GO" id="GO:0003677">
    <property type="term" value="F:DNA binding"/>
    <property type="evidence" value="ECO:0007669"/>
    <property type="project" value="UniProtKB-KW"/>
</dbReference>
<gene>
    <name evidence="5" type="ORF">G3T38_02740</name>
</gene>
<dbReference type="PANTHER" id="PTHR43537:SF49">
    <property type="entry name" value="TRANSCRIPTIONAL REGULATORY PROTEIN"/>
    <property type="match status" value="1"/>
</dbReference>
<dbReference type="InterPro" id="IPR011711">
    <property type="entry name" value="GntR_C"/>
</dbReference>
<comment type="caution">
    <text evidence="5">The sequence shown here is derived from an EMBL/GenBank/DDBJ whole genome shotgun (WGS) entry which is preliminary data.</text>
</comment>
<dbReference type="InterPro" id="IPR036390">
    <property type="entry name" value="WH_DNA-bd_sf"/>
</dbReference>
<evidence type="ECO:0000256" key="1">
    <source>
        <dbReference type="ARBA" id="ARBA00023015"/>
    </source>
</evidence>
<name>A0A6P0HG09_9ACTN</name>
<dbReference type="InterPro" id="IPR008920">
    <property type="entry name" value="TF_FadR/GntR_C"/>
</dbReference>
<evidence type="ECO:0000256" key="3">
    <source>
        <dbReference type="ARBA" id="ARBA00023163"/>
    </source>
</evidence>
<dbReference type="SUPFAM" id="SSF46785">
    <property type="entry name" value="Winged helix' DNA-binding domain"/>
    <property type="match status" value="1"/>
</dbReference>